<dbReference type="EMBL" id="CP068224">
    <property type="protein sequence ID" value="QQT54309.1"/>
    <property type="molecule type" value="Genomic_DNA"/>
</dbReference>
<accession>A0ABX7CRE0</accession>
<feature type="chain" id="PRO_5046247976" evidence="1">
    <location>
        <begin position="23"/>
        <end position="488"/>
    </location>
</feature>
<dbReference type="CDD" id="cd14251">
    <property type="entry name" value="PL-6"/>
    <property type="match status" value="1"/>
</dbReference>
<dbReference type="SUPFAM" id="SSF51126">
    <property type="entry name" value="Pectin lyase-like"/>
    <property type="match status" value="1"/>
</dbReference>
<proteinExistence type="predicted"/>
<sequence>MIKKNSVIASLLLLLAVGTSCEKSPAEKLTLNSIACVQCHTIQSAADLQALSLQPGDTVIMKSGQWTNQELTFSAQGTKQQPIVLMAEQRGAVIMKGTSSVSITGQWLVVDGLVFQEGYTTGKNVVDFTSSSSNCRLTNTSIVDYNPPAATTDYRWVSINGSYHRIDHCYLKGKTHQGPTMVVWGTSKPMKHRIDHNFFGERAAVPDNGGETIRVGTSDWSMTNALTTIEDNIFQRCNGETEIISNKMGADTIRNNYFYESQGTLCLRHGNGSAVYGNYFVGNGNSAAGGIRIIGEDHLVYNNYFQNMAGTGQKAALAIMDGVPNSPLSGYFQVKRVKVVANTMIKCKQSFDIGSGKGGNSRTLPPTDGHIANNVVSQSAQSTMLTFTDQPVNFVYQGNIVFDVPTSQQLPAGFTRVNPQYTLTTDGIYEPTSSSPVLGAFVGNYPFAAAAVDAGAPKLDTKHRDLLKAQNIGPVFMTGLGNSLVINP</sequence>
<gene>
    <name evidence="2" type="ORF">I6I98_03380</name>
</gene>
<keyword evidence="3" id="KW-1185">Reference proteome</keyword>
<dbReference type="InterPro" id="IPR039513">
    <property type="entry name" value="PL-6"/>
</dbReference>
<dbReference type="Gene3D" id="2.160.20.10">
    <property type="entry name" value="Single-stranded right-handed beta-helix, Pectin lyase-like"/>
    <property type="match status" value="1"/>
</dbReference>
<evidence type="ECO:0000256" key="1">
    <source>
        <dbReference type="SAM" id="SignalP"/>
    </source>
</evidence>
<evidence type="ECO:0000313" key="2">
    <source>
        <dbReference type="EMBL" id="QQT54309.1"/>
    </source>
</evidence>
<name>A0ABX7CRE0_SPHMU</name>
<evidence type="ECO:0000313" key="3">
    <source>
        <dbReference type="Proteomes" id="UP000595498"/>
    </source>
</evidence>
<keyword evidence="2" id="KW-0456">Lyase</keyword>
<dbReference type="Proteomes" id="UP000595498">
    <property type="component" value="Chromosome"/>
</dbReference>
<protein>
    <submittedName>
        <fullName evidence="2">Polysaccharide lyase 6 family protein</fullName>
    </submittedName>
</protein>
<dbReference type="PROSITE" id="PS51257">
    <property type="entry name" value="PROKAR_LIPOPROTEIN"/>
    <property type="match status" value="1"/>
</dbReference>
<organism evidence="2 3">
    <name type="scientific">Sphingobacterium multivorum</name>
    <dbReference type="NCBI Taxonomy" id="28454"/>
    <lineage>
        <taxon>Bacteria</taxon>
        <taxon>Pseudomonadati</taxon>
        <taxon>Bacteroidota</taxon>
        <taxon>Sphingobacteriia</taxon>
        <taxon>Sphingobacteriales</taxon>
        <taxon>Sphingobacteriaceae</taxon>
        <taxon>Sphingobacterium</taxon>
    </lineage>
</organism>
<dbReference type="InterPro" id="IPR012334">
    <property type="entry name" value="Pectin_lyas_fold"/>
</dbReference>
<keyword evidence="1" id="KW-0732">Signal</keyword>
<dbReference type="Pfam" id="PF14592">
    <property type="entry name" value="Chondroitinas_B"/>
    <property type="match status" value="1"/>
</dbReference>
<dbReference type="InterPro" id="IPR011050">
    <property type="entry name" value="Pectin_lyase_fold/virulence"/>
</dbReference>
<dbReference type="GO" id="GO:0016829">
    <property type="term" value="F:lyase activity"/>
    <property type="evidence" value="ECO:0007669"/>
    <property type="project" value="UniProtKB-KW"/>
</dbReference>
<reference evidence="2 3" key="1">
    <citation type="submission" date="2021-01" db="EMBL/GenBank/DDBJ databases">
        <title>FDA dAtabase for Regulatory Grade micrObial Sequences (FDA-ARGOS): Supporting development and validation of Infectious Disease Dx tests.</title>
        <authorList>
            <person name="Sproer C."/>
            <person name="Gronow S."/>
            <person name="Severitt S."/>
            <person name="Schroder I."/>
            <person name="Tallon L."/>
            <person name="Sadzewicz L."/>
            <person name="Zhao X."/>
            <person name="Boylan J."/>
            <person name="Ott S."/>
            <person name="Bowen H."/>
            <person name="Vavikolanu K."/>
            <person name="Mehta A."/>
            <person name="Aluvathingal J."/>
            <person name="Nadendla S."/>
            <person name="Lowell S."/>
            <person name="Myers T."/>
            <person name="Yan Y."/>
            <person name="Sichtig H."/>
        </authorList>
    </citation>
    <scope>NUCLEOTIDE SEQUENCE [LARGE SCALE GENOMIC DNA]</scope>
    <source>
        <strain evidence="2 3">FDAARGOS_1141</strain>
    </source>
</reference>
<feature type="signal peptide" evidence="1">
    <location>
        <begin position="1"/>
        <end position="22"/>
    </location>
</feature>